<comment type="similarity">
    <text evidence="1">Belongs to the GTP-binding SRP family. SRP54 subfamily.</text>
</comment>
<keyword evidence="2" id="KW-0547">Nucleotide-binding</keyword>
<dbReference type="InterPro" id="IPR013822">
    <property type="entry name" value="Signal_recog_particl_SRP54_hlx"/>
</dbReference>
<dbReference type="Gene3D" id="1.10.260.30">
    <property type="entry name" value="Signal recognition particle, SRP54 subunit, M-domain"/>
    <property type="match status" value="1"/>
</dbReference>
<dbReference type="InterPro" id="IPR000897">
    <property type="entry name" value="SRP54_GTPase_dom"/>
</dbReference>
<dbReference type="PROSITE" id="PS00300">
    <property type="entry name" value="SRP54"/>
    <property type="match status" value="1"/>
</dbReference>
<evidence type="ECO:0000256" key="6">
    <source>
        <dbReference type="ARBA" id="ARBA00023135"/>
    </source>
</evidence>
<keyword evidence="5" id="KW-0342">GTP-binding</keyword>
<dbReference type="EMBL" id="UINC01000037">
    <property type="protein sequence ID" value="SUZ47831.1"/>
    <property type="molecule type" value="Genomic_DNA"/>
</dbReference>
<feature type="domain" description="SRP54-type proteins GTP-binding" evidence="11">
    <location>
        <begin position="266"/>
        <end position="279"/>
    </location>
</feature>
<feature type="coiled-coil region" evidence="9">
    <location>
        <begin position="294"/>
        <end position="321"/>
    </location>
</feature>
<dbReference type="PANTHER" id="PTHR11564">
    <property type="entry name" value="SIGNAL RECOGNITION PARTICLE 54K PROTEIN SRP54"/>
    <property type="match status" value="1"/>
</dbReference>
<dbReference type="GO" id="GO:0008312">
    <property type="term" value="F:7S RNA binding"/>
    <property type="evidence" value="ECO:0007669"/>
    <property type="project" value="InterPro"/>
</dbReference>
<dbReference type="Pfam" id="PF02881">
    <property type="entry name" value="SRP54_N"/>
    <property type="match status" value="1"/>
</dbReference>
<dbReference type="InterPro" id="IPR004780">
    <property type="entry name" value="SRP"/>
</dbReference>
<dbReference type="EC" id="3.6.5.4" evidence="8"/>
<organism evidence="12">
    <name type="scientific">marine metagenome</name>
    <dbReference type="NCBI Taxonomy" id="408172"/>
    <lineage>
        <taxon>unclassified sequences</taxon>
        <taxon>metagenomes</taxon>
        <taxon>ecological metagenomes</taxon>
    </lineage>
</organism>
<dbReference type="GO" id="GO:0005525">
    <property type="term" value="F:GTP binding"/>
    <property type="evidence" value="ECO:0007669"/>
    <property type="project" value="UniProtKB-KW"/>
</dbReference>
<feature type="compositionally biased region" description="Basic residues" evidence="10">
    <location>
        <begin position="432"/>
        <end position="445"/>
    </location>
</feature>
<keyword evidence="4" id="KW-0694">RNA-binding</keyword>
<evidence type="ECO:0000256" key="3">
    <source>
        <dbReference type="ARBA" id="ARBA00022801"/>
    </source>
</evidence>
<keyword evidence="9" id="KW-0175">Coiled coil</keyword>
<dbReference type="SMART" id="SM00963">
    <property type="entry name" value="SRP54_N"/>
    <property type="match status" value="1"/>
</dbReference>
<feature type="non-terminal residue" evidence="12">
    <location>
        <position position="1"/>
    </location>
</feature>
<keyword evidence="3" id="KW-0378">Hydrolase</keyword>
<evidence type="ECO:0000256" key="1">
    <source>
        <dbReference type="ARBA" id="ARBA00005450"/>
    </source>
</evidence>
<feature type="region of interest" description="Disordered" evidence="10">
    <location>
        <begin position="424"/>
        <end position="494"/>
    </location>
</feature>
<evidence type="ECO:0000256" key="9">
    <source>
        <dbReference type="SAM" id="Coils"/>
    </source>
</evidence>
<dbReference type="InterPro" id="IPR022941">
    <property type="entry name" value="SRP54"/>
</dbReference>
<dbReference type="NCBIfam" id="TIGR00959">
    <property type="entry name" value="ffh"/>
    <property type="match status" value="1"/>
</dbReference>
<dbReference type="AlphaFoldDB" id="A0A381MZS7"/>
<dbReference type="InterPro" id="IPR004125">
    <property type="entry name" value="Signal_recog_particle_SRP54_M"/>
</dbReference>
<evidence type="ECO:0000256" key="10">
    <source>
        <dbReference type="SAM" id="MobiDB-lite"/>
    </source>
</evidence>
<dbReference type="SUPFAM" id="SSF47446">
    <property type="entry name" value="Signal peptide-binding domain"/>
    <property type="match status" value="1"/>
</dbReference>
<evidence type="ECO:0000256" key="8">
    <source>
        <dbReference type="ARBA" id="ARBA00035672"/>
    </source>
</evidence>
<dbReference type="HAMAP" id="MF_00306">
    <property type="entry name" value="SRP54"/>
    <property type="match status" value="1"/>
</dbReference>
<keyword evidence="6" id="KW-0733">Signal recognition particle</keyword>
<dbReference type="SUPFAM" id="SSF52540">
    <property type="entry name" value="P-loop containing nucleoside triphosphate hydrolases"/>
    <property type="match status" value="1"/>
</dbReference>
<reference evidence="12" key="1">
    <citation type="submission" date="2018-05" db="EMBL/GenBank/DDBJ databases">
        <authorList>
            <person name="Lanie J.A."/>
            <person name="Ng W.-L."/>
            <person name="Kazmierczak K.M."/>
            <person name="Andrzejewski T.M."/>
            <person name="Davidsen T.M."/>
            <person name="Wayne K.J."/>
            <person name="Tettelin H."/>
            <person name="Glass J.I."/>
            <person name="Rusch D."/>
            <person name="Podicherti R."/>
            <person name="Tsui H.-C.T."/>
            <person name="Winkler M.E."/>
        </authorList>
    </citation>
    <scope>NUCLEOTIDE SEQUENCE</scope>
</reference>
<sequence>VFEGLSSRFEVILRKVRGRGRLGPEDVEEFLGEIRVALLEADVHLGVVQTLLDRIGERSVGSELGGALNPGQMVVKIVLEELTEVLGGETFRPAYAPKPPTVVLLAGLQGSGKTTAAAKLARWYKGQGRNPMLIGADLLRPAAVEQLRTLGGRINVPVFSEATDPVSVARAGLAEAVGLGRDVVICDTAGRLAIDEDLMAEVAEISGALQPHHTFLVIDAMTGQDAVTTAEAFHARLGLDALIITKLDGDARGGAALSVKEVVGRPIAFASSGETLEDFEPFHPDRLAGRILGMGDVETLIEKAEETFAEEQAEAAAARMLEGTFTLDDFLEQVRALRKMGSISSIMGMVPGMARQVRDLDAEVDERRIDRVEGIINSMTPAERVDPDVIDGSRRARIAAGSGTQVGEINQLVKQFREMRRMMKQMGATGPGRKKAGRGKKKGRGGRTTARGPAPIDGKVGGKKGLSLPGLGELPASPGPSSSGLDSPGTWPFD</sequence>
<dbReference type="InterPro" id="IPR036891">
    <property type="entry name" value="Signal_recog_part_SRP54_M_sf"/>
</dbReference>
<evidence type="ECO:0000256" key="5">
    <source>
        <dbReference type="ARBA" id="ARBA00023134"/>
    </source>
</evidence>
<keyword evidence="7" id="KW-0687">Ribonucleoprotein</keyword>
<protein>
    <recommendedName>
        <fullName evidence="8">signal-recognition-particle GTPase</fullName>
        <ecNumber evidence="8">3.6.5.4</ecNumber>
    </recommendedName>
</protein>
<dbReference type="GO" id="GO:0003924">
    <property type="term" value="F:GTPase activity"/>
    <property type="evidence" value="ECO:0007669"/>
    <property type="project" value="InterPro"/>
</dbReference>
<dbReference type="CDD" id="cd18539">
    <property type="entry name" value="SRP_G"/>
    <property type="match status" value="1"/>
</dbReference>
<gene>
    <name evidence="12" type="ORF">METZ01_LOCUS685</name>
</gene>
<dbReference type="GO" id="GO:0006614">
    <property type="term" value="P:SRP-dependent cotranslational protein targeting to membrane"/>
    <property type="evidence" value="ECO:0007669"/>
    <property type="project" value="InterPro"/>
</dbReference>
<dbReference type="Gene3D" id="3.40.50.300">
    <property type="entry name" value="P-loop containing nucleotide triphosphate hydrolases"/>
    <property type="match status" value="1"/>
</dbReference>
<evidence type="ECO:0000313" key="12">
    <source>
        <dbReference type="EMBL" id="SUZ47831.1"/>
    </source>
</evidence>
<dbReference type="Gene3D" id="1.20.120.140">
    <property type="entry name" value="Signal recognition particle SRP54, nucleotide-binding domain"/>
    <property type="match status" value="1"/>
</dbReference>
<dbReference type="InterPro" id="IPR042101">
    <property type="entry name" value="SRP54_N_sf"/>
</dbReference>
<dbReference type="Pfam" id="PF00448">
    <property type="entry name" value="SRP54"/>
    <property type="match status" value="1"/>
</dbReference>
<evidence type="ECO:0000256" key="4">
    <source>
        <dbReference type="ARBA" id="ARBA00022884"/>
    </source>
</evidence>
<name>A0A381MZS7_9ZZZZ</name>
<accession>A0A381MZS7</accession>
<dbReference type="InterPro" id="IPR003593">
    <property type="entry name" value="AAA+_ATPase"/>
</dbReference>
<feature type="compositionally biased region" description="Low complexity" evidence="10">
    <location>
        <begin position="465"/>
        <end position="494"/>
    </location>
</feature>
<dbReference type="SMART" id="SM00962">
    <property type="entry name" value="SRP54"/>
    <property type="match status" value="1"/>
</dbReference>
<evidence type="ECO:0000256" key="7">
    <source>
        <dbReference type="ARBA" id="ARBA00023274"/>
    </source>
</evidence>
<dbReference type="InterPro" id="IPR027417">
    <property type="entry name" value="P-loop_NTPase"/>
</dbReference>
<evidence type="ECO:0000256" key="2">
    <source>
        <dbReference type="ARBA" id="ARBA00022741"/>
    </source>
</evidence>
<dbReference type="SMART" id="SM00382">
    <property type="entry name" value="AAA"/>
    <property type="match status" value="1"/>
</dbReference>
<evidence type="ECO:0000259" key="11">
    <source>
        <dbReference type="PROSITE" id="PS00300"/>
    </source>
</evidence>
<proteinExistence type="inferred from homology"/>
<dbReference type="PANTHER" id="PTHR11564:SF5">
    <property type="entry name" value="SIGNAL RECOGNITION PARTICLE SUBUNIT SRP54"/>
    <property type="match status" value="1"/>
</dbReference>
<dbReference type="Pfam" id="PF02978">
    <property type="entry name" value="SRP_SPB"/>
    <property type="match status" value="1"/>
</dbReference>
<dbReference type="GO" id="GO:0005786">
    <property type="term" value="C:signal recognition particle, endoplasmic reticulum targeting"/>
    <property type="evidence" value="ECO:0007669"/>
    <property type="project" value="UniProtKB-KW"/>
</dbReference>